<proteinExistence type="predicted"/>
<dbReference type="Proteomes" id="UP000783686">
    <property type="component" value="Unassembled WGS sequence"/>
</dbReference>
<dbReference type="Proteomes" id="UP000614601">
    <property type="component" value="Unassembled WGS sequence"/>
</dbReference>
<reference evidence="1" key="1">
    <citation type="submission" date="2020-09" db="EMBL/GenBank/DDBJ databases">
        <authorList>
            <person name="Kikuchi T."/>
        </authorList>
    </citation>
    <scope>NUCLEOTIDE SEQUENCE</scope>
    <source>
        <strain evidence="1">SH1</strain>
    </source>
</reference>
<keyword evidence="2" id="KW-1185">Reference proteome</keyword>
<sequence>MLRFGSSRLNQRLIVRYATYLPTAATSKPGLNSIAHARFPRRSTGHRASPALLSALNHQKVLIERHRDAVEALDTSNIFNLTDGIEFTEFIGSSVLNAVKNLVKTDESKLNSLTDARLSILLSVVQVKSELNVEKAKRSEYLHFIWPKILSSENFGIESLNAYLESKLYLGETFSLTDVLDILAEKKIQANGQTYECLVAEANVQGNLQAIFEIIKEMKANNCPLSQKAIENWVECLALKDAKKDFKAVINAFKATLDPFRLYMSAAVGLARAGKGLEATSVLIDLPSAETKATESNVDIVLKLFICLVDNGVKAAADMVRQYLPAERLTFLNQGLLRREVLKLLKENKPIERVIEMIELVEEDKAVKYGLINYGSSLFLDEYDDTLKKGLNVNHVTEKVLLWTEALRNSGLSETPLADLIYSAQVKQAPIKDFYKIFIHSEEAKNLLSDENTHRAHILVPLLNEIARKLPESKVGDQVFEDLVFLIKNINVSQNISLVEKLAAKGINYIKSVIAKTNQPFVNSALVYNMLNYEQLDRLKELMTVTKDEKEMKLVINRVINPLMRILKSNKFEEKDLSTIAKIISLGFNSGDKQGQTPGGEAIASILAASTIPDNRVEKLVRLLVDEPKVTIGGGEITRIEAKLREVNLPQRAVLIKYLKRKSTAYQRWQNTERLEELIEESEKLEATKDVPTGVLVSLYEVILRKSVEKKDVDTIVTVLPRFYKKEKEDQSTKIFKVKIFEAHNYAFVENLNREAWEAADSLWNMKPLRNVETVLLYALTLCRRQKIEEAHEVLKTIKAAALNLQPYNFNNIAGSQVVKAAEESEIEQFLKLLTKEFNIKSAWKGRLKAEVKMNKLRSLIEKKQLDEAFNLSVDTSKECGYAFGAYELMNQALEIEDQALIKKLKNLIISVEDINTFVITFGVCLLERGDKRGAELLKKKIEYIPSKKLTELTKRQVGLKNAEIMHLLFNIFNKPENSALELEDLMRNAADLYERQSNLDGLKRLYEDAKSSSMPLNAKIRVQFESSIKKLESTAKPSEAHKEPVEAKL</sequence>
<organism evidence="1 2">
    <name type="scientific">Bursaphelenchus okinawaensis</name>
    <dbReference type="NCBI Taxonomy" id="465554"/>
    <lineage>
        <taxon>Eukaryota</taxon>
        <taxon>Metazoa</taxon>
        <taxon>Ecdysozoa</taxon>
        <taxon>Nematoda</taxon>
        <taxon>Chromadorea</taxon>
        <taxon>Rhabditida</taxon>
        <taxon>Tylenchina</taxon>
        <taxon>Tylenchomorpha</taxon>
        <taxon>Aphelenchoidea</taxon>
        <taxon>Aphelenchoididae</taxon>
        <taxon>Bursaphelenchus</taxon>
    </lineage>
</organism>
<dbReference type="PANTHER" id="PTHR46669">
    <property type="entry name" value="LEUCINE-RICH PPR MOTIF-CONTAINING PROTEIN, MITOCHONDRIAL"/>
    <property type="match status" value="1"/>
</dbReference>
<dbReference type="EMBL" id="CAJFCW020000005">
    <property type="protein sequence ID" value="CAG9120962.1"/>
    <property type="molecule type" value="Genomic_DNA"/>
</dbReference>
<dbReference type="EMBL" id="CAJFDH010000005">
    <property type="protein sequence ID" value="CAD5225490.1"/>
    <property type="molecule type" value="Genomic_DNA"/>
</dbReference>
<evidence type="ECO:0008006" key="3">
    <source>
        <dbReference type="Google" id="ProtNLM"/>
    </source>
</evidence>
<name>A0A811LD42_9BILA</name>
<dbReference type="AlphaFoldDB" id="A0A811LD42"/>
<dbReference type="GO" id="GO:0070129">
    <property type="term" value="P:regulation of mitochondrial translation"/>
    <property type="evidence" value="ECO:0007669"/>
    <property type="project" value="TreeGrafter"/>
</dbReference>
<dbReference type="PANTHER" id="PTHR46669:SF1">
    <property type="entry name" value="LEUCINE-RICH PPR MOTIF-CONTAINING PROTEIN, MITOCHONDRIAL"/>
    <property type="match status" value="1"/>
</dbReference>
<dbReference type="GO" id="GO:0003730">
    <property type="term" value="F:mRNA 3'-UTR binding"/>
    <property type="evidence" value="ECO:0007669"/>
    <property type="project" value="TreeGrafter"/>
</dbReference>
<evidence type="ECO:0000313" key="1">
    <source>
        <dbReference type="EMBL" id="CAD5225490.1"/>
    </source>
</evidence>
<protein>
    <recommendedName>
        <fullName evidence="3">Leucine-rich PPR motif-containing protein, mitochondrial</fullName>
    </recommendedName>
</protein>
<dbReference type="GO" id="GO:0005739">
    <property type="term" value="C:mitochondrion"/>
    <property type="evidence" value="ECO:0007669"/>
    <property type="project" value="TreeGrafter"/>
</dbReference>
<dbReference type="GO" id="GO:0005634">
    <property type="term" value="C:nucleus"/>
    <property type="evidence" value="ECO:0007669"/>
    <property type="project" value="TreeGrafter"/>
</dbReference>
<dbReference type="InterPro" id="IPR033490">
    <property type="entry name" value="LRP130"/>
</dbReference>
<accession>A0A811LD42</accession>
<comment type="caution">
    <text evidence="1">The sequence shown here is derived from an EMBL/GenBank/DDBJ whole genome shotgun (WGS) entry which is preliminary data.</text>
</comment>
<evidence type="ECO:0000313" key="2">
    <source>
        <dbReference type="Proteomes" id="UP000614601"/>
    </source>
</evidence>
<gene>
    <name evidence="1" type="ORF">BOKJ2_LOCUS11604</name>
</gene>
<dbReference type="OrthoDB" id="185373at2759"/>